<comment type="caution">
    <text evidence="2">The sequence shown here is derived from an EMBL/GenBank/DDBJ whole genome shotgun (WGS) entry which is preliminary data.</text>
</comment>
<dbReference type="Proteomes" id="UP000287651">
    <property type="component" value="Unassembled WGS sequence"/>
</dbReference>
<reference evidence="2 3" key="1">
    <citation type="journal article" date="2014" name="Agronomy (Basel)">
        <title>A Draft Genome Sequence for Ensete ventricosum, the Drought-Tolerant Tree Against Hunger.</title>
        <authorList>
            <person name="Harrison J."/>
            <person name="Moore K.A."/>
            <person name="Paszkiewicz K."/>
            <person name="Jones T."/>
            <person name="Grant M."/>
            <person name="Ambacheew D."/>
            <person name="Muzemil S."/>
            <person name="Studholme D.J."/>
        </authorList>
    </citation>
    <scope>NUCLEOTIDE SEQUENCE [LARGE SCALE GENOMIC DNA]</scope>
</reference>
<accession>A0A426ZJW9</accession>
<dbReference type="EMBL" id="AMZH03006255">
    <property type="protein sequence ID" value="RRT64282.1"/>
    <property type="molecule type" value="Genomic_DNA"/>
</dbReference>
<feature type="region of interest" description="Disordered" evidence="1">
    <location>
        <begin position="13"/>
        <end position="58"/>
    </location>
</feature>
<gene>
    <name evidence="2" type="ORF">B296_00016169</name>
</gene>
<protein>
    <submittedName>
        <fullName evidence="2">Uncharacterized protein</fullName>
    </submittedName>
</protein>
<name>A0A426ZJW9_ENSVE</name>
<sequence>MVRSPPPLFLPLAALPSSSAAGLRPPIDELEHSGSSWNASSKREERRGGNRSSSVTQKQFSLKSSIAIIRGKTGSLRSRNCTPFVDESPRPQPKGNCTYEALHAVLKLINHTDIGLRTVHSHKNNVRSSCGSLKTANAIILEVDS</sequence>
<evidence type="ECO:0000256" key="1">
    <source>
        <dbReference type="SAM" id="MobiDB-lite"/>
    </source>
</evidence>
<evidence type="ECO:0000313" key="2">
    <source>
        <dbReference type="EMBL" id="RRT64282.1"/>
    </source>
</evidence>
<proteinExistence type="predicted"/>
<organism evidence="2 3">
    <name type="scientific">Ensete ventricosum</name>
    <name type="common">Abyssinian banana</name>
    <name type="synonym">Musa ensete</name>
    <dbReference type="NCBI Taxonomy" id="4639"/>
    <lineage>
        <taxon>Eukaryota</taxon>
        <taxon>Viridiplantae</taxon>
        <taxon>Streptophyta</taxon>
        <taxon>Embryophyta</taxon>
        <taxon>Tracheophyta</taxon>
        <taxon>Spermatophyta</taxon>
        <taxon>Magnoliopsida</taxon>
        <taxon>Liliopsida</taxon>
        <taxon>Zingiberales</taxon>
        <taxon>Musaceae</taxon>
        <taxon>Ensete</taxon>
    </lineage>
</organism>
<dbReference type="AlphaFoldDB" id="A0A426ZJW9"/>
<evidence type="ECO:0000313" key="3">
    <source>
        <dbReference type="Proteomes" id="UP000287651"/>
    </source>
</evidence>
<feature type="compositionally biased region" description="Low complexity" evidence="1">
    <location>
        <begin position="13"/>
        <end position="25"/>
    </location>
</feature>